<evidence type="ECO:0000256" key="5">
    <source>
        <dbReference type="ARBA" id="ARBA00023117"/>
    </source>
</evidence>
<gene>
    <name evidence="12" type="ORF">HMPREF1541_08022</name>
</gene>
<evidence type="ECO:0000256" key="10">
    <source>
        <dbReference type="SAM" id="MobiDB-lite"/>
    </source>
</evidence>
<name>W2RMT1_CYPE1</name>
<dbReference type="PROSITE" id="PS50014">
    <property type="entry name" value="BROMODOMAIN_2"/>
    <property type="match status" value="2"/>
</dbReference>
<dbReference type="PANTHER" id="PTHR16062">
    <property type="entry name" value="SWI/SNF-RELATED"/>
    <property type="match status" value="1"/>
</dbReference>
<dbReference type="GO" id="GO:0006368">
    <property type="term" value="P:transcription elongation by RNA polymerase II"/>
    <property type="evidence" value="ECO:0007669"/>
    <property type="project" value="TreeGrafter"/>
</dbReference>
<evidence type="ECO:0000256" key="3">
    <source>
        <dbReference type="ARBA" id="ARBA00022853"/>
    </source>
</evidence>
<evidence type="ECO:0000256" key="7">
    <source>
        <dbReference type="ARBA" id="ARBA00023242"/>
    </source>
</evidence>
<dbReference type="GO" id="GO:0016586">
    <property type="term" value="C:RSC-type complex"/>
    <property type="evidence" value="ECO:0007669"/>
    <property type="project" value="InterPro"/>
</dbReference>
<dbReference type="HOGENOM" id="CLU_012767_0_0_1"/>
<reference evidence="12 13" key="1">
    <citation type="submission" date="2013-03" db="EMBL/GenBank/DDBJ databases">
        <title>The Genome Sequence of Phialophora europaea CBS 101466.</title>
        <authorList>
            <consortium name="The Broad Institute Genomics Platform"/>
            <person name="Cuomo C."/>
            <person name="de Hoog S."/>
            <person name="Gorbushina A."/>
            <person name="Walker B."/>
            <person name="Young S.K."/>
            <person name="Zeng Q."/>
            <person name="Gargeya S."/>
            <person name="Fitzgerald M."/>
            <person name="Haas B."/>
            <person name="Abouelleil A."/>
            <person name="Allen A.W."/>
            <person name="Alvarado L."/>
            <person name="Arachchi H.M."/>
            <person name="Berlin A.M."/>
            <person name="Chapman S.B."/>
            <person name="Gainer-Dewar J."/>
            <person name="Goldberg J."/>
            <person name="Griggs A."/>
            <person name="Gujja S."/>
            <person name="Hansen M."/>
            <person name="Howarth C."/>
            <person name="Imamovic A."/>
            <person name="Ireland A."/>
            <person name="Larimer J."/>
            <person name="McCowan C."/>
            <person name="Murphy C."/>
            <person name="Pearson M."/>
            <person name="Poon T.W."/>
            <person name="Priest M."/>
            <person name="Roberts A."/>
            <person name="Saif S."/>
            <person name="Shea T."/>
            <person name="Sisk P."/>
            <person name="Sykes S."/>
            <person name="Wortman J."/>
            <person name="Nusbaum C."/>
            <person name="Birren B."/>
        </authorList>
    </citation>
    <scope>NUCLEOTIDE SEQUENCE [LARGE SCALE GENOMIC DNA]</scope>
    <source>
        <strain evidence="12 13">CBS 101466</strain>
    </source>
</reference>
<accession>W2RMT1</accession>
<keyword evidence="7" id="KW-0539">Nucleus</keyword>
<evidence type="ECO:0000313" key="12">
    <source>
        <dbReference type="EMBL" id="ETN37034.1"/>
    </source>
</evidence>
<dbReference type="InParanoid" id="W2RMT1"/>
<feature type="region of interest" description="Disordered" evidence="10">
    <location>
        <begin position="293"/>
        <end position="374"/>
    </location>
</feature>
<dbReference type="InterPro" id="IPR036427">
    <property type="entry name" value="Bromodomain-like_sf"/>
</dbReference>
<keyword evidence="4" id="KW-0805">Transcription regulation</keyword>
<dbReference type="Pfam" id="PF00439">
    <property type="entry name" value="Bromodomain"/>
    <property type="match status" value="2"/>
</dbReference>
<dbReference type="Proteomes" id="UP000030752">
    <property type="component" value="Unassembled WGS sequence"/>
</dbReference>
<keyword evidence="6" id="KW-0804">Transcription</keyword>
<evidence type="ECO:0000256" key="8">
    <source>
        <dbReference type="PROSITE-ProRule" id="PRU00035"/>
    </source>
</evidence>
<feature type="region of interest" description="Disordered" evidence="10">
    <location>
        <begin position="1"/>
        <end position="26"/>
    </location>
</feature>
<dbReference type="STRING" id="1220924.W2RMT1"/>
<dbReference type="InterPro" id="IPR054551">
    <property type="entry name" value="RSC4_Ig-like"/>
</dbReference>
<keyword evidence="2" id="KW-0677">Repeat</keyword>
<feature type="domain" description="Bromo" evidence="11">
    <location>
        <begin position="46"/>
        <end position="116"/>
    </location>
</feature>
<sequence length="586" mass="65400">MSTPVTGKRKRTNNEGTNFPDVETVETTTETGLRLVQQLKRSQDKNGRDIAFHFLDLPSKDDYPDYFQQTAMPLSLNMIEQQLKAGYYDTMEKLESDLKRLIQNAKDYNDSKSEVYLDAERIRKALSNFMPKHNPAYLNPDYKATPTPIPQALLDRLRESSVSTNTSALPVKIKLKNSRHSIAPSATPEPEEDLQGSFMEVLEELSAQESAVNFEKRPPKRDYPDYYKVIERPTSISDVKIMVQQNKVTDWNALAREVRLIWTNAKEYNEPGSAIYDMTEELEQWFEERVKAAGADSPKAPQRLSLSQPKKSGLKLKLGGSTPTPSFSGVSVDSNALRRQREETQQALRASRGDSKSVNTPAPSTAPSMTRSLSSVEPNGDTIMAGMNGVGPGTPVAVHDATGAQKQSTPALNSMVPPQVNGTRPSEAPRNVFSESDNPMERKQRDPGQGLKDALLGSVSYMTHPTLPGDPKWKLNVEASPSLTQVSSFTYLPASHYYFRVIPHPTPEIKARSNWKVCVSANWQPVQESPHTPGAYDFRLQPGENTILVDAIASLRQGEKKEYAPAQMQFDFERIQLVVILMDRAD</sequence>
<dbReference type="SUPFAM" id="SSF47370">
    <property type="entry name" value="Bromodomain"/>
    <property type="match status" value="2"/>
</dbReference>
<proteinExistence type="predicted"/>
<dbReference type="InterPro" id="IPR037382">
    <property type="entry name" value="Rsc/polybromo"/>
</dbReference>
<evidence type="ECO:0000256" key="6">
    <source>
        <dbReference type="ARBA" id="ARBA00023163"/>
    </source>
</evidence>
<evidence type="ECO:0000313" key="13">
    <source>
        <dbReference type="Proteomes" id="UP000030752"/>
    </source>
</evidence>
<evidence type="ECO:0000256" key="2">
    <source>
        <dbReference type="ARBA" id="ARBA00022737"/>
    </source>
</evidence>
<evidence type="ECO:0000256" key="9">
    <source>
        <dbReference type="SAM" id="Coils"/>
    </source>
</evidence>
<dbReference type="SMART" id="SM00297">
    <property type="entry name" value="BROMO"/>
    <property type="match status" value="2"/>
</dbReference>
<feature type="compositionally biased region" description="Low complexity" evidence="10">
    <location>
        <begin position="304"/>
        <end position="321"/>
    </location>
</feature>
<evidence type="ECO:0000256" key="4">
    <source>
        <dbReference type="ARBA" id="ARBA00023015"/>
    </source>
</evidence>
<dbReference type="AlphaFoldDB" id="W2RMT1"/>
<keyword evidence="13" id="KW-1185">Reference proteome</keyword>
<evidence type="ECO:0000256" key="1">
    <source>
        <dbReference type="ARBA" id="ARBA00004123"/>
    </source>
</evidence>
<dbReference type="GO" id="GO:0003682">
    <property type="term" value="F:chromatin binding"/>
    <property type="evidence" value="ECO:0007669"/>
    <property type="project" value="TreeGrafter"/>
</dbReference>
<dbReference type="PANTHER" id="PTHR16062:SF21">
    <property type="entry name" value="CHROMATIN STRUCTURE-REMODELING COMPLEX SUBUNIT RSC1-RELATED"/>
    <property type="match status" value="1"/>
</dbReference>
<protein>
    <recommendedName>
        <fullName evidence="11">Bromo domain-containing protein</fullName>
    </recommendedName>
</protein>
<feature type="compositionally biased region" description="Polar residues" evidence="10">
    <location>
        <begin position="356"/>
        <end position="374"/>
    </location>
</feature>
<feature type="coiled-coil region" evidence="9">
    <location>
        <begin position="84"/>
        <end position="111"/>
    </location>
</feature>
<evidence type="ECO:0000259" key="11">
    <source>
        <dbReference type="PROSITE" id="PS50014"/>
    </source>
</evidence>
<dbReference type="GeneID" id="19975361"/>
<keyword evidence="9" id="KW-0175">Coiled coil</keyword>
<organism evidence="12 13">
    <name type="scientific">Cyphellophora europaea (strain CBS 101466)</name>
    <name type="common">Phialophora europaea</name>
    <dbReference type="NCBI Taxonomy" id="1220924"/>
    <lineage>
        <taxon>Eukaryota</taxon>
        <taxon>Fungi</taxon>
        <taxon>Dikarya</taxon>
        <taxon>Ascomycota</taxon>
        <taxon>Pezizomycotina</taxon>
        <taxon>Eurotiomycetes</taxon>
        <taxon>Chaetothyriomycetidae</taxon>
        <taxon>Chaetothyriales</taxon>
        <taxon>Cyphellophoraceae</taxon>
        <taxon>Cyphellophora</taxon>
    </lineage>
</organism>
<keyword evidence="3" id="KW-0156">Chromatin regulator</keyword>
<feature type="compositionally biased region" description="Polar residues" evidence="10">
    <location>
        <begin position="322"/>
        <end position="334"/>
    </location>
</feature>
<comment type="subcellular location">
    <subcellularLocation>
        <location evidence="1">Nucleus</location>
    </subcellularLocation>
</comment>
<dbReference type="PRINTS" id="PR00503">
    <property type="entry name" value="BROMODOMAIN"/>
</dbReference>
<dbReference type="CDD" id="cd04369">
    <property type="entry name" value="Bromodomain"/>
    <property type="match status" value="2"/>
</dbReference>
<dbReference type="Gene3D" id="1.20.920.10">
    <property type="entry name" value="Bromodomain-like"/>
    <property type="match status" value="2"/>
</dbReference>
<dbReference type="VEuPathDB" id="FungiDB:HMPREF1541_08022"/>
<dbReference type="GO" id="GO:0006338">
    <property type="term" value="P:chromatin remodeling"/>
    <property type="evidence" value="ECO:0007669"/>
    <property type="project" value="InterPro"/>
</dbReference>
<dbReference type="Pfam" id="PF22994">
    <property type="entry name" value="RSC4_Ig_like"/>
    <property type="match status" value="1"/>
</dbReference>
<dbReference type="InterPro" id="IPR001487">
    <property type="entry name" value="Bromodomain"/>
</dbReference>
<feature type="region of interest" description="Disordered" evidence="10">
    <location>
        <begin position="407"/>
        <end position="449"/>
    </location>
</feature>
<dbReference type="RefSeq" id="XP_008720566.1">
    <property type="nucleotide sequence ID" value="XM_008722344.1"/>
</dbReference>
<dbReference type="eggNOG" id="KOG1827">
    <property type="taxonomic scope" value="Eukaryota"/>
</dbReference>
<dbReference type="OrthoDB" id="6017at2759"/>
<dbReference type="EMBL" id="KB822724">
    <property type="protein sequence ID" value="ETN37034.1"/>
    <property type="molecule type" value="Genomic_DNA"/>
</dbReference>
<keyword evidence="5 8" id="KW-0103">Bromodomain</keyword>
<feature type="domain" description="Bromo" evidence="11">
    <location>
        <begin position="206"/>
        <end position="276"/>
    </location>
</feature>